<name>A0A7M1QTH3_9ACTO</name>
<gene>
    <name evidence="2" type="ORF">INS88_09315</name>
</gene>
<dbReference type="Proteomes" id="UP000595053">
    <property type="component" value="Chromosome"/>
</dbReference>
<organism evidence="2 3">
    <name type="scientific">Trueperella pecoris</name>
    <dbReference type="NCBI Taxonomy" id="2733571"/>
    <lineage>
        <taxon>Bacteria</taxon>
        <taxon>Bacillati</taxon>
        <taxon>Actinomycetota</taxon>
        <taxon>Actinomycetes</taxon>
        <taxon>Actinomycetales</taxon>
        <taxon>Actinomycetaceae</taxon>
        <taxon>Trueperella</taxon>
    </lineage>
</organism>
<dbReference type="EMBL" id="CP063213">
    <property type="protein sequence ID" value="QOR45442.1"/>
    <property type="molecule type" value="Genomic_DNA"/>
</dbReference>
<proteinExistence type="predicted"/>
<keyword evidence="3" id="KW-1185">Reference proteome</keyword>
<evidence type="ECO:0000313" key="3">
    <source>
        <dbReference type="Proteomes" id="UP000595053"/>
    </source>
</evidence>
<reference evidence="2 3" key="1">
    <citation type="submission" date="2020-10" db="EMBL/GenBank/DDBJ databases">
        <title>Trueperella pecoris sp. nov. isolated from bovine and porcine specimens.</title>
        <authorList>
            <person name="Schoenecker L."/>
            <person name="Schnydrig P."/>
            <person name="Brodard I."/>
            <person name="Thomann A."/>
            <person name="Hemphill A."/>
            <person name="Rodriguez-Campos S."/>
            <person name="Perreten V."/>
            <person name="Jores J."/>
            <person name="Kittl S."/>
        </authorList>
    </citation>
    <scope>NUCLEOTIDE SEQUENCE [LARGE SCALE GENOMIC DNA]</scope>
    <source>
        <strain evidence="2 3">15A0121</strain>
    </source>
</reference>
<sequence length="113" mass="11709">MKTTPYEALNALSKASVNNPVIAGTANTAGTASGASNARSACTKFTIRLDRELLGRIRAAYLRDLASGGQHRSLSAWAAAHLAAVVEANEAAHNNGDPYEPVAPGVVPQGRLQ</sequence>
<evidence type="ECO:0008006" key="4">
    <source>
        <dbReference type="Google" id="ProtNLM"/>
    </source>
</evidence>
<dbReference type="Gene3D" id="6.10.180.30">
    <property type="match status" value="1"/>
</dbReference>
<evidence type="ECO:0000313" key="2">
    <source>
        <dbReference type="EMBL" id="QOR45442.1"/>
    </source>
</evidence>
<accession>A0A7M1QTH3</accession>
<dbReference type="AlphaFoldDB" id="A0A7M1QTH3"/>
<dbReference type="RefSeq" id="WP_197551014.1">
    <property type="nucleotide sequence ID" value="NZ_CP063213.1"/>
</dbReference>
<evidence type="ECO:0000256" key="1">
    <source>
        <dbReference type="SAM" id="MobiDB-lite"/>
    </source>
</evidence>
<protein>
    <recommendedName>
        <fullName evidence="4">Centromere-binding protein ParB C-terminal domain-containing protein</fullName>
    </recommendedName>
</protein>
<feature type="region of interest" description="Disordered" evidence="1">
    <location>
        <begin position="93"/>
        <end position="113"/>
    </location>
</feature>